<comment type="caution">
    <text evidence="2">The sequence shown here is derived from an EMBL/GenBank/DDBJ whole genome shotgun (WGS) entry which is preliminary data.</text>
</comment>
<reference evidence="2 3" key="1">
    <citation type="journal article" date="2016" name="Nat. Commun.">
        <title>Thousands of microbial genomes shed light on interconnected biogeochemical processes in an aquifer system.</title>
        <authorList>
            <person name="Anantharaman K."/>
            <person name="Brown C.T."/>
            <person name="Hug L.A."/>
            <person name="Sharon I."/>
            <person name="Castelle C.J."/>
            <person name="Probst A.J."/>
            <person name="Thomas B.C."/>
            <person name="Singh A."/>
            <person name="Wilkins M.J."/>
            <person name="Karaoz U."/>
            <person name="Brodie E.L."/>
            <person name="Williams K.H."/>
            <person name="Hubbard S.S."/>
            <person name="Banfield J.F."/>
        </authorList>
    </citation>
    <scope>NUCLEOTIDE SEQUENCE [LARGE SCALE GENOMIC DNA]</scope>
</reference>
<dbReference type="Gene3D" id="3.10.180.10">
    <property type="entry name" value="2,3-Dihydroxybiphenyl 1,2-Dioxygenase, domain 1"/>
    <property type="match status" value="1"/>
</dbReference>
<dbReference type="InterPro" id="IPR052164">
    <property type="entry name" value="Anthracycline_SecMetBiosynth"/>
</dbReference>
<evidence type="ECO:0000313" key="3">
    <source>
        <dbReference type="Proteomes" id="UP000177208"/>
    </source>
</evidence>
<dbReference type="Pfam" id="PF00903">
    <property type="entry name" value="Glyoxalase"/>
    <property type="match status" value="1"/>
</dbReference>
<dbReference type="Proteomes" id="UP000177208">
    <property type="component" value="Unassembled WGS sequence"/>
</dbReference>
<dbReference type="InterPro" id="IPR029068">
    <property type="entry name" value="Glyas_Bleomycin-R_OHBP_Dase"/>
</dbReference>
<feature type="domain" description="VOC" evidence="1">
    <location>
        <begin position="3"/>
        <end position="124"/>
    </location>
</feature>
<dbReference type="AlphaFoldDB" id="A0A1F7GF04"/>
<evidence type="ECO:0000259" key="1">
    <source>
        <dbReference type="PROSITE" id="PS51819"/>
    </source>
</evidence>
<dbReference type="SUPFAM" id="SSF54593">
    <property type="entry name" value="Glyoxalase/Bleomycin resistance protein/Dihydroxybiphenyl dioxygenase"/>
    <property type="match status" value="1"/>
</dbReference>
<sequence>MNPVVHFEMPYGNQKRLSKFYSQVFGWEMKYMPKMGSYVLATTSPVDKKGMHKKKGAINGGFFPKGDYGTAPHLVISVDNLDKHMEIVKKKGGKIIGKPMDIPGVGKFVMIKDSEGNPVGMLESRNM</sequence>
<dbReference type="PANTHER" id="PTHR33993:SF2">
    <property type="entry name" value="VOC DOMAIN-CONTAINING PROTEIN"/>
    <property type="match status" value="1"/>
</dbReference>
<dbReference type="InterPro" id="IPR037523">
    <property type="entry name" value="VOC_core"/>
</dbReference>
<gene>
    <name evidence="2" type="ORF">A2774_05510</name>
</gene>
<accession>A0A1F7GF04</accession>
<protein>
    <recommendedName>
        <fullName evidence="1">VOC domain-containing protein</fullName>
    </recommendedName>
</protein>
<proteinExistence type="predicted"/>
<organism evidence="2 3">
    <name type="scientific">Candidatus Roizmanbacteria bacterium RIFCSPHIGHO2_01_FULL_39_12c</name>
    <dbReference type="NCBI Taxonomy" id="1802031"/>
    <lineage>
        <taxon>Bacteria</taxon>
        <taxon>Candidatus Roizmaniibacteriota</taxon>
    </lineage>
</organism>
<dbReference type="EMBL" id="MFZG01000006">
    <property type="protein sequence ID" value="OGK17473.1"/>
    <property type="molecule type" value="Genomic_DNA"/>
</dbReference>
<name>A0A1F7GF04_9BACT</name>
<dbReference type="InterPro" id="IPR004360">
    <property type="entry name" value="Glyas_Fos-R_dOase_dom"/>
</dbReference>
<evidence type="ECO:0000313" key="2">
    <source>
        <dbReference type="EMBL" id="OGK17473.1"/>
    </source>
</evidence>
<dbReference type="PANTHER" id="PTHR33993">
    <property type="entry name" value="GLYOXALASE-RELATED"/>
    <property type="match status" value="1"/>
</dbReference>
<dbReference type="PROSITE" id="PS51819">
    <property type="entry name" value="VOC"/>
    <property type="match status" value="1"/>
</dbReference>